<dbReference type="GO" id="GO:0005634">
    <property type="term" value="C:nucleus"/>
    <property type="evidence" value="ECO:0007669"/>
    <property type="project" value="UniProtKB-SubCell"/>
</dbReference>
<dbReference type="InterPro" id="IPR056875">
    <property type="entry name" value="MCM8/REC_WHD"/>
</dbReference>
<dbReference type="InterPro" id="IPR033762">
    <property type="entry name" value="MCM_OB"/>
</dbReference>
<dbReference type="EMBL" id="SEYY01000068">
    <property type="protein sequence ID" value="KAB7508090.1"/>
    <property type="molecule type" value="Genomic_DNA"/>
</dbReference>
<evidence type="ECO:0000256" key="6">
    <source>
        <dbReference type="ARBA" id="ARBA00022763"/>
    </source>
</evidence>
<dbReference type="CDD" id="cd22247">
    <property type="entry name" value="MCM8_WHD"/>
    <property type="match status" value="1"/>
</dbReference>
<evidence type="ECO:0000256" key="2">
    <source>
        <dbReference type="ARBA" id="ARBA00008010"/>
    </source>
</evidence>
<dbReference type="GO" id="GO:0017116">
    <property type="term" value="F:single-stranded DNA helicase activity"/>
    <property type="evidence" value="ECO:0007669"/>
    <property type="project" value="TreeGrafter"/>
</dbReference>
<dbReference type="PROSITE" id="PS50051">
    <property type="entry name" value="MCM_2"/>
    <property type="match status" value="1"/>
</dbReference>
<evidence type="ECO:0000256" key="8">
    <source>
        <dbReference type="ARBA" id="ARBA00022806"/>
    </source>
</evidence>
<evidence type="ECO:0000256" key="7">
    <source>
        <dbReference type="ARBA" id="ARBA00022801"/>
    </source>
</evidence>
<evidence type="ECO:0000256" key="12">
    <source>
        <dbReference type="ARBA" id="ARBA00023242"/>
    </source>
</evidence>
<dbReference type="GO" id="GO:0005524">
    <property type="term" value="F:ATP binding"/>
    <property type="evidence" value="ECO:0007669"/>
    <property type="project" value="UniProtKB-KW"/>
</dbReference>
<dbReference type="Pfam" id="PF17855">
    <property type="entry name" value="MCM_lid"/>
    <property type="match status" value="1"/>
</dbReference>
<dbReference type="InterPro" id="IPR003593">
    <property type="entry name" value="AAA+_ATPase"/>
</dbReference>
<gene>
    <name evidence="18" type="primary">Mcm8</name>
    <name evidence="18" type="ORF">Anas_04064</name>
</gene>
<accession>A0A5N5TPJ1</accession>
<evidence type="ECO:0000313" key="18">
    <source>
        <dbReference type="EMBL" id="KAB7508090.1"/>
    </source>
</evidence>
<dbReference type="PANTHER" id="PTHR11630">
    <property type="entry name" value="DNA REPLICATION LICENSING FACTOR MCM FAMILY MEMBER"/>
    <property type="match status" value="1"/>
</dbReference>
<evidence type="ECO:0000256" key="9">
    <source>
        <dbReference type="ARBA" id="ARBA00022840"/>
    </source>
</evidence>
<keyword evidence="6" id="KW-0227">DNA damage</keyword>
<dbReference type="Gene3D" id="3.40.50.300">
    <property type="entry name" value="P-loop containing nucleotide triphosphate hydrolases"/>
    <property type="match status" value="1"/>
</dbReference>
<dbReference type="EC" id="3.6.4.12" evidence="3"/>
<dbReference type="OrthoDB" id="422555at2759"/>
<keyword evidence="7" id="KW-0378">Hydrolase</keyword>
<keyword evidence="4" id="KW-0235">DNA replication</keyword>
<keyword evidence="9 16" id="KW-0067">ATP-binding</keyword>
<dbReference type="SMART" id="SM00350">
    <property type="entry name" value="MCM"/>
    <property type="match status" value="1"/>
</dbReference>
<dbReference type="GO" id="GO:0016787">
    <property type="term" value="F:hydrolase activity"/>
    <property type="evidence" value="ECO:0007669"/>
    <property type="project" value="UniProtKB-KW"/>
</dbReference>
<dbReference type="Gene3D" id="2.40.50.140">
    <property type="entry name" value="Nucleic acid-binding proteins"/>
    <property type="match status" value="1"/>
</dbReference>
<keyword evidence="19" id="KW-1185">Reference proteome</keyword>
<dbReference type="Pfam" id="PF17207">
    <property type="entry name" value="MCM_OB"/>
    <property type="match status" value="1"/>
</dbReference>
<evidence type="ECO:0000256" key="5">
    <source>
        <dbReference type="ARBA" id="ARBA00022741"/>
    </source>
</evidence>
<dbReference type="InterPro" id="IPR018525">
    <property type="entry name" value="MCM_CS"/>
</dbReference>
<feature type="non-terminal residue" evidence="18">
    <location>
        <position position="1"/>
    </location>
</feature>
<dbReference type="SMART" id="SM00382">
    <property type="entry name" value="AAA"/>
    <property type="match status" value="1"/>
</dbReference>
<evidence type="ECO:0000256" key="4">
    <source>
        <dbReference type="ARBA" id="ARBA00022705"/>
    </source>
</evidence>
<dbReference type="Pfam" id="PF25051">
    <property type="entry name" value="WHD_MCM8"/>
    <property type="match status" value="1"/>
</dbReference>
<proteinExistence type="inferred from homology"/>
<dbReference type="PROSITE" id="PS00847">
    <property type="entry name" value="MCM_1"/>
    <property type="match status" value="1"/>
</dbReference>
<keyword evidence="11" id="KW-0234">DNA repair</keyword>
<dbReference type="GO" id="GO:0000724">
    <property type="term" value="P:double-strand break repair via homologous recombination"/>
    <property type="evidence" value="ECO:0007669"/>
    <property type="project" value="UniProtKB-ARBA"/>
</dbReference>
<comment type="caution">
    <text evidence="18">The sequence shown here is derived from an EMBL/GenBank/DDBJ whole genome shotgun (WGS) entry which is preliminary data.</text>
</comment>
<feature type="domain" description="MCM C-terminal AAA(+) ATPase" evidence="17">
    <location>
        <begin position="226"/>
        <end position="430"/>
    </location>
</feature>
<evidence type="ECO:0000256" key="3">
    <source>
        <dbReference type="ARBA" id="ARBA00012551"/>
    </source>
</evidence>
<dbReference type="CDD" id="cd17759">
    <property type="entry name" value="MCM8"/>
    <property type="match status" value="1"/>
</dbReference>
<dbReference type="GO" id="GO:0097362">
    <property type="term" value="C:MCM8-MCM9 complex"/>
    <property type="evidence" value="ECO:0007669"/>
    <property type="project" value="UniProtKB-ARBA"/>
</dbReference>
<evidence type="ECO:0000313" key="19">
    <source>
        <dbReference type="Proteomes" id="UP000326759"/>
    </source>
</evidence>
<evidence type="ECO:0000256" key="10">
    <source>
        <dbReference type="ARBA" id="ARBA00023125"/>
    </source>
</evidence>
<dbReference type="GO" id="GO:0003697">
    <property type="term" value="F:single-stranded DNA binding"/>
    <property type="evidence" value="ECO:0007669"/>
    <property type="project" value="TreeGrafter"/>
</dbReference>
<dbReference type="SUPFAM" id="SSF50249">
    <property type="entry name" value="Nucleic acid-binding proteins"/>
    <property type="match status" value="1"/>
</dbReference>
<organism evidence="18 19">
    <name type="scientific">Armadillidium nasatum</name>
    <dbReference type="NCBI Taxonomy" id="96803"/>
    <lineage>
        <taxon>Eukaryota</taxon>
        <taxon>Metazoa</taxon>
        <taxon>Ecdysozoa</taxon>
        <taxon>Arthropoda</taxon>
        <taxon>Crustacea</taxon>
        <taxon>Multicrustacea</taxon>
        <taxon>Malacostraca</taxon>
        <taxon>Eumalacostraca</taxon>
        <taxon>Peracarida</taxon>
        <taxon>Isopoda</taxon>
        <taxon>Oniscidea</taxon>
        <taxon>Crinocheta</taxon>
        <taxon>Armadillidiidae</taxon>
        <taxon>Armadillidium</taxon>
    </lineage>
</organism>
<sequence>QTVSNNLEMSFREEVEVLGEKSYLEKSQNSESAIPTALIPQIHARLANFDKTTPLKNLKANYYGKFVCVKGTVVRVSSIKPYCKQMAFSCLSCGAIQGLIQPEGKYILPSSCIQDQCQSHSFQPERSDKLTVTVDYQLLKLQEIINDDQFYFINQTTSSFIYCPFQVNQNEESKGNKNEKSLFLLYIDVNSIINSKSGSDSASAAGIEFSMKDYYAIEKIQSEKDLFKLLVASLCPAIYGHEMVKAGLLLCLFGGCSKNESCGVPVRGEPHILVVGDPGLGKSQMLQSCANIAPRGVYVCGNTTTTSGLTVTLTRESGGDYALEGGALVLADQGVCCIDEFDKMTNQHQALLEAMEQQSISLAKAGIVCSLPARTSILAAANPIGGHYNKAKTVSENVKMSCALISRFDLVFILLDKPDEELDSLLSEHVMSMHSGGRSSSQRSRLSENRVSKEVLLNTSVTQRDIEQPLSERLKYKSLDAVDYIPHQLVRKYICYARKYVKPKLTPSAAKVLQDFYLELRQKLQNSDSTPITTRQLESLIRLSEARARCELREEVTEMDAREVVEIMKFSMIDTYSDEFGFLDFQRSQHGSGISNRSQLKTFISALQRVSDSTYKSLFSIDELKNLASQINLKINNFGDFLSTLNHQGYLLKKGPKVYQLLTVD</sequence>
<evidence type="ECO:0000256" key="16">
    <source>
        <dbReference type="RuleBase" id="RU004070"/>
    </source>
</evidence>
<keyword evidence="10 16" id="KW-0238">DNA-binding</keyword>
<dbReference type="FunFam" id="2.20.28.10:FF:000007">
    <property type="entry name" value="DNA helicase MCM8 isoform X1"/>
    <property type="match status" value="1"/>
</dbReference>
<comment type="subcellular location">
    <subcellularLocation>
        <location evidence="1">Nucleus</location>
    </subcellularLocation>
</comment>
<dbReference type="InterPro" id="IPR012340">
    <property type="entry name" value="NA-bd_OB-fold"/>
</dbReference>
<dbReference type="Pfam" id="PF00493">
    <property type="entry name" value="MCM"/>
    <property type="match status" value="1"/>
</dbReference>
<evidence type="ECO:0000256" key="11">
    <source>
        <dbReference type="ARBA" id="ARBA00023204"/>
    </source>
</evidence>
<dbReference type="InterPro" id="IPR001208">
    <property type="entry name" value="MCM_dom"/>
</dbReference>
<comment type="catalytic activity">
    <reaction evidence="15">
        <text>ATP + H2O = ADP + phosphate + H(+)</text>
        <dbReference type="Rhea" id="RHEA:13065"/>
        <dbReference type="ChEBI" id="CHEBI:15377"/>
        <dbReference type="ChEBI" id="CHEBI:15378"/>
        <dbReference type="ChEBI" id="CHEBI:30616"/>
        <dbReference type="ChEBI" id="CHEBI:43474"/>
        <dbReference type="ChEBI" id="CHEBI:456216"/>
        <dbReference type="EC" id="3.6.4.12"/>
    </reaction>
</comment>
<evidence type="ECO:0000256" key="1">
    <source>
        <dbReference type="ARBA" id="ARBA00004123"/>
    </source>
</evidence>
<dbReference type="InterPro" id="IPR031327">
    <property type="entry name" value="MCM"/>
</dbReference>
<protein>
    <recommendedName>
        <fullName evidence="13">DNA helicase MCM8</fullName>
        <ecNumber evidence="3">3.6.4.12</ecNumber>
    </recommendedName>
    <alternativeName>
        <fullName evidence="14">Minichromosome maintenance 8</fullName>
    </alternativeName>
</protein>
<reference evidence="18 19" key="1">
    <citation type="journal article" date="2019" name="PLoS Biol.">
        <title>Sex chromosomes control vertical transmission of feminizing Wolbachia symbionts in an isopod.</title>
        <authorList>
            <person name="Becking T."/>
            <person name="Chebbi M.A."/>
            <person name="Giraud I."/>
            <person name="Moumen B."/>
            <person name="Laverre T."/>
            <person name="Caubet Y."/>
            <person name="Peccoud J."/>
            <person name="Gilbert C."/>
            <person name="Cordaux R."/>
        </authorList>
    </citation>
    <scope>NUCLEOTIDE SEQUENCE [LARGE SCALE GENOMIC DNA]</scope>
    <source>
        <strain evidence="18">ANa2</strain>
        <tissue evidence="18">Whole body excluding digestive tract and cuticle</tissue>
    </source>
</reference>
<dbReference type="InterPro" id="IPR041562">
    <property type="entry name" value="MCM_lid"/>
</dbReference>
<keyword evidence="8 18" id="KW-0347">Helicase</keyword>
<evidence type="ECO:0000256" key="14">
    <source>
        <dbReference type="ARBA" id="ARBA00042306"/>
    </source>
</evidence>
<dbReference type="AlphaFoldDB" id="A0A5N5TPJ1"/>
<dbReference type="SUPFAM" id="SSF52540">
    <property type="entry name" value="P-loop containing nucleoside triphosphate hydrolases"/>
    <property type="match status" value="1"/>
</dbReference>
<evidence type="ECO:0000259" key="17">
    <source>
        <dbReference type="PROSITE" id="PS50051"/>
    </source>
</evidence>
<name>A0A5N5TPJ1_9CRUS</name>
<evidence type="ECO:0000256" key="15">
    <source>
        <dbReference type="ARBA" id="ARBA00047995"/>
    </source>
</evidence>
<keyword evidence="12" id="KW-0539">Nucleus</keyword>
<keyword evidence="5 16" id="KW-0547">Nucleotide-binding</keyword>
<dbReference type="Proteomes" id="UP000326759">
    <property type="component" value="Unassembled WGS sequence"/>
</dbReference>
<evidence type="ECO:0000256" key="13">
    <source>
        <dbReference type="ARBA" id="ARBA00041084"/>
    </source>
</evidence>
<comment type="similarity">
    <text evidence="2 16">Belongs to the MCM family.</text>
</comment>
<dbReference type="GO" id="GO:0006260">
    <property type="term" value="P:DNA replication"/>
    <property type="evidence" value="ECO:0007669"/>
    <property type="project" value="InterPro"/>
</dbReference>
<dbReference type="PANTHER" id="PTHR11630:SF47">
    <property type="entry name" value="DNA HELICASE MCM8"/>
    <property type="match status" value="1"/>
</dbReference>
<dbReference type="InterPro" id="IPR027417">
    <property type="entry name" value="P-loop_NTPase"/>
</dbReference>
<dbReference type="PRINTS" id="PR01657">
    <property type="entry name" value="MCMFAMILY"/>
</dbReference>